<evidence type="ECO:0000313" key="2">
    <source>
        <dbReference type="EMBL" id="MBM1197096.1"/>
    </source>
</evidence>
<protein>
    <recommendedName>
        <fullName evidence="4">Peptidase C80 domain-containing protein</fullName>
    </recommendedName>
</protein>
<accession>A0ABS1ZKW8</accession>
<keyword evidence="3" id="KW-1185">Reference proteome</keyword>
<gene>
    <name evidence="2" type="ORF">GYN02_18195</name>
</gene>
<proteinExistence type="predicted"/>
<evidence type="ECO:0000256" key="1">
    <source>
        <dbReference type="SAM" id="MobiDB-lite"/>
    </source>
</evidence>
<dbReference type="RefSeq" id="WP_203303550.1">
    <property type="nucleotide sequence ID" value="NZ_JAAEBW010000012.1"/>
</dbReference>
<dbReference type="Proteomes" id="UP000809529">
    <property type="component" value="Unassembled WGS sequence"/>
</dbReference>
<feature type="compositionally biased region" description="Polar residues" evidence="1">
    <location>
        <begin position="1"/>
        <end position="11"/>
    </location>
</feature>
<evidence type="ECO:0008006" key="4">
    <source>
        <dbReference type="Google" id="ProtNLM"/>
    </source>
</evidence>
<evidence type="ECO:0000313" key="3">
    <source>
        <dbReference type="Proteomes" id="UP000809529"/>
    </source>
</evidence>
<reference evidence="2 3" key="1">
    <citation type="submission" date="2020-01" db="EMBL/GenBank/DDBJ databases">
        <title>Comparative genomics of meat spoilage bacteria.</title>
        <authorList>
            <person name="Hilgarth M."/>
            <person name="Vogel R.F."/>
        </authorList>
    </citation>
    <scope>NUCLEOTIDE SEQUENCE [LARGE SCALE GENOMIC DNA]</scope>
    <source>
        <strain evidence="2 3">TMW2.2077</strain>
    </source>
</reference>
<comment type="caution">
    <text evidence="2">The sequence shown here is derived from an EMBL/GenBank/DDBJ whole genome shotgun (WGS) entry which is preliminary data.</text>
</comment>
<organism evidence="2 3">
    <name type="scientific">Pseudomonas weihenstephanensis</name>
    <dbReference type="NCBI Taxonomy" id="1608994"/>
    <lineage>
        <taxon>Bacteria</taxon>
        <taxon>Pseudomonadati</taxon>
        <taxon>Pseudomonadota</taxon>
        <taxon>Gammaproteobacteria</taxon>
        <taxon>Pseudomonadales</taxon>
        <taxon>Pseudomonadaceae</taxon>
        <taxon>Pseudomonas</taxon>
    </lineage>
</organism>
<name>A0ABS1ZKW8_9PSED</name>
<dbReference type="EMBL" id="JAAEBW010000012">
    <property type="protein sequence ID" value="MBM1197096.1"/>
    <property type="molecule type" value="Genomic_DNA"/>
</dbReference>
<feature type="compositionally biased region" description="Low complexity" evidence="1">
    <location>
        <begin position="27"/>
        <end position="41"/>
    </location>
</feature>
<feature type="region of interest" description="Disordered" evidence="1">
    <location>
        <begin position="1"/>
        <end position="46"/>
    </location>
</feature>
<sequence>MTFVQSQTSAIHPTRSMDTEPSGAAKQSVQQPTSTQSGSSQRDSVPDSMLALTYSNALQWNGSARASNGRSIKIDVPPMSTFGQLRHQLSSGFKSPAFSKWLKENNFTDNPKVNMRSDGSVVIQDWKGGEALKSVLLTNVVQAQPVVNALKTHPTIPGGFSPLHYDPDSASLDEVAQFYGETISSDLEVNKQRAETIAKNLGFQESQDKTVPLHRQDDKAEQMPSPQNIQLGEMLNQRTLLTELTRMVNTKTLDLNKTMDIAPSSQFTLTGKFAEDETVSVAQFITAHGWKLPTTQEELANLASTLKEPPLQSPPHGNFGGGLSWPIALNTQQQEEVRLETKKLLENHLPGFERVLVNTNIFDCLTEDEHWRQADVSDPRSVLAQIINTPEARARGLLLQNKFEAAPSATSIDDWLLTSMALAIEEKVNDPSPGKHKIAGYDLSQSSHWGKPLSSIKEGLTQHLIDTQSVQFANMAPVAAFMLLSRKAPEVLVKDIPDGVTYGSHTWVAFKTAVDRIEAQAPGKTSMMNFAQVMLHADKPPITEAGERIEDIAKEEAIIIWGVCNGMVGKKDLYMPDEVVTIKHAYNARLNLLMDATDTRNQALPDRKAMALEQLRNIYGNSTNFEKKVIYQRHINPSIAGGGGENDFADAGPYSLLDLWVSGEYASRFKIWQSKDSSISVNPMIASTQPTNATVYENKLSEHATALSQSIETQIKLVISNLPLEDRKIIEHGEISLFRHMDVTTNSAKILSRVPDKNKPLLLNVNHKGVYSTYEIDFQTGSFVKRPEQGKVKIVTLVPPAGGYTMIDVKATDVAQIILEPNTPGLTPLRERNNESPLNSFGSDRTQFIASAVLKHAEIKDAIKDVEGSTTTFDTERPPTRQALKFFARTIPLVTSIESFIKGDNTAGIRDLVMDVLGFIVPGLPAGKAASAVAKGLSTTSRALIIASKVAKAVLISASPTDLATGLGRSVISAGKAIRHVGNLAINLLKRGEHITDLFKLAKNSDIAHGSIKLANRSDEVIPITAKFEPTTGKWHAYDVPNQKSYGPPLENFQPQTSSVSQVPGSTPTLLDAGLSQDNVIFMGGRMKDLQLVASEVHTFTDTYKGTQRLNIVAHGNGASTLDRFLGEGTKVWIDGKPYGVDSFIQLLKSKGVDPANFDNVRLLICHAGDGYKGFAFADRFQKAIRKPVKAFEGPVGLKYGSTHITEEKNRLVKEYLHSHPYNSLEKAESEAEKKLKKIFVSNSVYPGVDKRHGEIVSMEVATLGQPSRSQDMMVNYVPRYFNRYH</sequence>